<reference evidence="1 2" key="1">
    <citation type="journal article" date="2023" name="Nucleic Acids Res.">
        <title>The hologenome of Daphnia magna reveals possible DNA methylation and microbiome-mediated evolution of the host genome.</title>
        <authorList>
            <person name="Chaturvedi A."/>
            <person name="Li X."/>
            <person name="Dhandapani V."/>
            <person name="Marshall H."/>
            <person name="Kissane S."/>
            <person name="Cuenca-Cambronero M."/>
            <person name="Asole G."/>
            <person name="Calvet F."/>
            <person name="Ruiz-Romero M."/>
            <person name="Marangio P."/>
            <person name="Guigo R."/>
            <person name="Rago D."/>
            <person name="Mirbahai L."/>
            <person name="Eastwood N."/>
            <person name="Colbourne J.K."/>
            <person name="Zhou J."/>
            <person name="Mallon E."/>
            <person name="Orsini L."/>
        </authorList>
    </citation>
    <scope>NUCLEOTIDE SEQUENCE [LARGE SCALE GENOMIC DNA]</scope>
    <source>
        <strain evidence="1">LRV0_1</strain>
    </source>
</reference>
<protein>
    <recommendedName>
        <fullName evidence="3">THAP-type domain-containing protein</fullName>
    </recommendedName>
</protein>
<organism evidence="1 2">
    <name type="scientific">Daphnia magna</name>
    <dbReference type="NCBI Taxonomy" id="35525"/>
    <lineage>
        <taxon>Eukaryota</taxon>
        <taxon>Metazoa</taxon>
        <taxon>Ecdysozoa</taxon>
        <taxon>Arthropoda</taxon>
        <taxon>Crustacea</taxon>
        <taxon>Branchiopoda</taxon>
        <taxon>Diplostraca</taxon>
        <taxon>Cladocera</taxon>
        <taxon>Anomopoda</taxon>
        <taxon>Daphniidae</taxon>
        <taxon>Daphnia</taxon>
    </lineage>
</organism>
<dbReference type="Proteomes" id="UP001234178">
    <property type="component" value="Unassembled WGS sequence"/>
</dbReference>
<comment type="caution">
    <text evidence="1">The sequence shown here is derived from an EMBL/GenBank/DDBJ whole genome shotgun (WGS) entry which is preliminary data.</text>
</comment>
<sequence>MALPHSSVNQRISFDEWKKIFPEKKLLQTSRLCWKHFAEEDIVKWKMIGEEFVHQHCSKNKKYSSTTDTFEYKSSCEEETLFKIEDNYFNFSFPCREPCAVLSNNSTTQCSSNPIEVMEKEIYLSEQSVGLIGAQHLDSDESLPLDSANISILVLRQKAKILIFIQTERITIRLSKKIEVQTPRYLAHIR</sequence>
<accession>A0ABQ9YYX4</accession>
<evidence type="ECO:0000313" key="1">
    <source>
        <dbReference type="EMBL" id="KAK4005801.1"/>
    </source>
</evidence>
<gene>
    <name evidence="1" type="ORF">OUZ56_010925</name>
</gene>
<dbReference type="EMBL" id="JAOYFB010000002">
    <property type="protein sequence ID" value="KAK4005801.1"/>
    <property type="molecule type" value="Genomic_DNA"/>
</dbReference>
<evidence type="ECO:0008006" key="3">
    <source>
        <dbReference type="Google" id="ProtNLM"/>
    </source>
</evidence>
<proteinExistence type="predicted"/>
<evidence type="ECO:0000313" key="2">
    <source>
        <dbReference type="Proteomes" id="UP001234178"/>
    </source>
</evidence>
<keyword evidence="2" id="KW-1185">Reference proteome</keyword>
<name>A0ABQ9YYX4_9CRUS</name>